<accession>Q2QMK4</accession>
<dbReference type="AlphaFoldDB" id="Q2QMK4"/>
<reference evidence="1" key="1">
    <citation type="journal article" date="2005" name="BMC Biol.">
        <title>The sequence of rice chromosomes 11 and 12, rich in disease resistance genes and recent gene duplications.</title>
        <authorList>
            <consortium name="The rice chromosomes 11 and 12 sequencing consortia"/>
        </authorList>
    </citation>
    <scope>NUCLEOTIDE SEQUENCE [LARGE SCALE GENOMIC DNA]</scope>
</reference>
<protein>
    <submittedName>
        <fullName evidence="1">Uncharacterized protein</fullName>
    </submittedName>
</protein>
<reference evidence="1" key="2">
    <citation type="submission" date="2005-04" db="EMBL/GenBank/DDBJ databases">
        <authorList>
            <person name="Buell C.R."/>
            <person name="Wing R.A."/>
            <person name="McCombie W.A."/>
            <person name="Ouyang S."/>
        </authorList>
    </citation>
    <scope>NUCLEOTIDE SEQUENCE</scope>
</reference>
<dbReference type="EMBL" id="DP000011">
    <property type="protein sequence ID" value="ABA99790.1"/>
    <property type="molecule type" value="Genomic_DNA"/>
</dbReference>
<name>Q2QMK4_ORYSJ</name>
<sequence>MAHGAGLPLSAQAYDQFKQLQTLFEEIDMEMEKINGHTCETQSNTP</sequence>
<organism evidence="1">
    <name type="scientific">Oryza sativa subsp. japonica</name>
    <name type="common">Rice</name>
    <dbReference type="NCBI Taxonomy" id="39947"/>
    <lineage>
        <taxon>Eukaryota</taxon>
        <taxon>Viridiplantae</taxon>
        <taxon>Streptophyta</taxon>
        <taxon>Embryophyta</taxon>
        <taxon>Tracheophyta</taxon>
        <taxon>Spermatophyta</taxon>
        <taxon>Magnoliopsida</taxon>
        <taxon>Liliopsida</taxon>
        <taxon>Poales</taxon>
        <taxon>Poaceae</taxon>
        <taxon>BOP clade</taxon>
        <taxon>Oryzoideae</taxon>
        <taxon>Oryzeae</taxon>
        <taxon>Oryzinae</taxon>
        <taxon>Oryza</taxon>
        <taxon>Oryza sativa</taxon>
    </lineage>
</organism>
<proteinExistence type="predicted"/>
<reference evidence="1" key="3">
    <citation type="submission" date="2006-01" db="EMBL/GenBank/DDBJ databases">
        <authorList>
            <person name="Buell R."/>
        </authorList>
    </citation>
    <scope>NUCLEOTIDE SEQUENCE</scope>
</reference>
<gene>
    <name evidence="1" type="ordered locus">LOC_Os12g40869</name>
</gene>
<evidence type="ECO:0000313" key="1">
    <source>
        <dbReference type="EMBL" id="ABA99790.1"/>
    </source>
</evidence>